<dbReference type="PROSITE" id="PS00028">
    <property type="entry name" value="ZINC_FINGER_C2H2_1"/>
    <property type="match status" value="2"/>
</dbReference>
<evidence type="ECO:0000256" key="5">
    <source>
        <dbReference type="PROSITE-ProRule" id="PRU00042"/>
    </source>
</evidence>
<sequence length="350" mass="40575">MLFSNWKIVNVTSLNQPNPKIGDSHANPIPIDQPTNDPLSIAEKNKDWIPFSFVEVKTPILRKRKIITPEALANKQKVVEKLYPCPNCSSVYNRYDNLTQHLKHVCNQTPRFACPYCRYVSKRTFSVYSHVRMKHPNLKVGYVTVDDRFPDSMAQNHEQVMASCQSEESISNPQQPLNRHYTIVNVCFQCGKSYAHATTLKRHLTYECNKPPRFCCSYCPQRCKHKNDIKGHILRCHKGQNINPLFIPVSDSCIIEPETTAGFVIANVKSYAPYDPERGYVCERCGKAYEYSSNLNRHRRYECGLMPRFCCNHCPYRCKQKSNMQKHVMLKHKLEETEGHYHVDPNSQTD</sequence>
<evidence type="ECO:0000259" key="6">
    <source>
        <dbReference type="PROSITE" id="PS50157"/>
    </source>
</evidence>
<dbReference type="PROSITE" id="PS50157">
    <property type="entry name" value="ZINC_FINGER_C2H2_2"/>
    <property type="match status" value="3"/>
</dbReference>
<feature type="domain" description="C2H2-type" evidence="6">
    <location>
        <begin position="185"/>
        <end position="212"/>
    </location>
</feature>
<dbReference type="GO" id="GO:0008270">
    <property type="term" value="F:zinc ion binding"/>
    <property type="evidence" value="ECO:0007669"/>
    <property type="project" value="UniProtKB-KW"/>
</dbReference>
<accession>A0A232F538</accession>
<dbReference type="SUPFAM" id="SSF57667">
    <property type="entry name" value="beta-beta-alpha zinc fingers"/>
    <property type="match status" value="1"/>
</dbReference>
<feature type="domain" description="C2H2-type" evidence="6">
    <location>
        <begin position="280"/>
        <end position="307"/>
    </location>
</feature>
<dbReference type="Pfam" id="PF00096">
    <property type="entry name" value="zf-C2H2"/>
    <property type="match status" value="2"/>
</dbReference>
<evidence type="ECO:0000256" key="1">
    <source>
        <dbReference type="ARBA" id="ARBA00022723"/>
    </source>
</evidence>
<dbReference type="GO" id="GO:0010468">
    <property type="term" value="P:regulation of gene expression"/>
    <property type="evidence" value="ECO:0007669"/>
    <property type="project" value="TreeGrafter"/>
</dbReference>
<evidence type="ECO:0000256" key="2">
    <source>
        <dbReference type="ARBA" id="ARBA00022737"/>
    </source>
</evidence>
<feature type="domain" description="C2H2-type" evidence="6">
    <location>
        <begin position="83"/>
        <end position="110"/>
    </location>
</feature>
<keyword evidence="1" id="KW-0479">Metal-binding</keyword>
<dbReference type="STRING" id="543379.A0A232F538"/>
<dbReference type="FunFam" id="3.30.160.60:FF:000446">
    <property type="entry name" value="Zinc finger protein"/>
    <property type="match status" value="1"/>
</dbReference>
<dbReference type="Proteomes" id="UP000215335">
    <property type="component" value="Unassembled WGS sequence"/>
</dbReference>
<evidence type="ECO:0000313" key="7">
    <source>
        <dbReference type="EMBL" id="OXU25901.1"/>
    </source>
</evidence>
<dbReference type="InterPro" id="IPR050688">
    <property type="entry name" value="Zinc_finger/UBP_domain"/>
</dbReference>
<gene>
    <name evidence="7" type="ORF">TSAR_011806</name>
</gene>
<dbReference type="InterPro" id="IPR036236">
    <property type="entry name" value="Znf_C2H2_sf"/>
</dbReference>
<keyword evidence="2" id="KW-0677">Repeat</keyword>
<evidence type="ECO:0000256" key="4">
    <source>
        <dbReference type="ARBA" id="ARBA00022833"/>
    </source>
</evidence>
<dbReference type="SMART" id="SM00355">
    <property type="entry name" value="ZnF_C2H2"/>
    <property type="match status" value="6"/>
</dbReference>
<keyword evidence="4" id="KW-0862">Zinc</keyword>
<dbReference type="AlphaFoldDB" id="A0A232F538"/>
<evidence type="ECO:0000256" key="3">
    <source>
        <dbReference type="ARBA" id="ARBA00022771"/>
    </source>
</evidence>
<protein>
    <recommendedName>
        <fullName evidence="6">C2H2-type domain-containing protein</fullName>
    </recommendedName>
</protein>
<organism evidence="7 8">
    <name type="scientific">Trichomalopsis sarcophagae</name>
    <dbReference type="NCBI Taxonomy" id="543379"/>
    <lineage>
        <taxon>Eukaryota</taxon>
        <taxon>Metazoa</taxon>
        <taxon>Ecdysozoa</taxon>
        <taxon>Arthropoda</taxon>
        <taxon>Hexapoda</taxon>
        <taxon>Insecta</taxon>
        <taxon>Pterygota</taxon>
        <taxon>Neoptera</taxon>
        <taxon>Endopterygota</taxon>
        <taxon>Hymenoptera</taxon>
        <taxon>Apocrita</taxon>
        <taxon>Proctotrupomorpha</taxon>
        <taxon>Chalcidoidea</taxon>
        <taxon>Pteromalidae</taxon>
        <taxon>Pteromalinae</taxon>
        <taxon>Trichomalopsis</taxon>
    </lineage>
</organism>
<reference evidence="7 8" key="1">
    <citation type="journal article" date="2017" name="Curr. Biol.">
        <title>The Evolution of Venom by Co-option of Single-Copy Genes.</title>
        <authorList>
            <person name="Martinson E.O."/>
            <person name="Mrinalini"/>
            <person name="Kelkar Y.D."/>
            <person name="Chang C.H."/>
            <person name="Werren J.H."/>
        </authorList>
    </citation>
    <scope>NUCLEOTIDE SEQUENCE [LARGE SCALE GENOMIC DNA]</scope>
    <source>
        <strain evidence="7 8">Alberta</strain>
        <tissue evidence="7">Whole body</tissue>
    </source>
</reference>
<dbReference type="PANTHER" id="PTHR24403:SF67">
    <property type="entry name" value="FI01116P-RELATED"/>
    <property type="match status" value="1"/>
</dbReference>
<evidence type="ECO:0000313" key="8">
    <source>
        <dbReference type="Proteomes" id="UP000215335"/>
    </source>
</evidence>
<dbReference type="EMBL" id="NNAY01000919">
    <property type="protein sequence ID" value="OXU25901.1"/>
    <property type="molecule type" value="Genomic_DNA"/>
</dbReference>
<proteinExistence type="predicted"/>
<dbReference type="PANTHER" id="PTHR24403">
    <property type="entry name" value="ZINC FINGER PROTEIN"/>
    <property type="match status" value="1"/>
</dbReference>
<comment type="caution">
    <text evidence="7">The sequence shown here is derived from an EMBL/GenBank/DDBJ whole genome shotgun (WGS) entry which is preliminary data.</text>
</comment>
<name>A0A232F538_9HYME</name>
<dbReference type="Gene3D" id="3.30.160.60">
    <property type="entry name" value="Classic Zinc Finger"/>
    <property type="match status" value="3"/>
</dbReference>
<keyword evidence="8" id="KW-1185">Reference proteome</keyword>
<dbReference type="InterPro" id="IPR013087">
    <property type="entry name" value="Znf_C2H2_type"/>
</dbReference>
<dbReference type="GO" id="GO:0005634">
    <property type="term" value="C:nucleus"/>
    <property type="evidence" value="ECO:0007669"/>
    <property type="project" value="UniProtKB-ARBA"/>
</dbReference>
<keyword evidence="3 5" id="KW-0863">Zinc-finger</keyword>